<evidence type="ECO:0000256" key="1">
    <source>
        <dbReference type="SAM" id="MobiDB-lite"/>
    </source>
</evidence>
<dbReference type="EMBL" id="CAJRGZ010000019">
    <property type="protein sequence ID" value="CAG5158542.1"/>
    <property type="molecule type" value="Genomic_DNA"/>
</dbReference>
<feature type="signal peptide" evidence="2">
    <location>
        <begin position="1"/>
        <end position="16"/>
    </location>
</feature>
<protein>
    <submittedName>
        <fullName evidence="3">Uncharacterized protein</fullName>
    </submittedName>
</protein>
<feature type="region of interest" description="Disordered" evidence="1">
    <location>
        <begin position="230"/>
        <end position="262"/>
    </location>
</feature>
<evidence type="ECO:0000313" key="3">
    <source>
        <dbReference type="EMBL" id="CAG5158542.1"/>
    </source>
</evidence>
<evidence type="ECO:0000256" key="2">
    <source>
        <dbReference type="SAM" id="SignalP"/>
    </source>
</evidence>
<feature type="chain" id="PRO_5035166615" evidence="2">
    <location>
        <begin position="17"/>
        <end position="287"/>
    </location>
</feature>
<proteinExistence type="predicted"/>
<dbReference type="GeneID" id="67016879"/>
<reference evidence="3" key="1">
    <citation type="submission" date="2021-05" db="EMBL/GenBank/DDBJ databases">
        <authorList>
            <person name="Stam R."/>
        </authorList>
    </citation>
    <scope>NUCLEOTIDE SEQUENCE</scope>
    <source>
        <strain evidence="3">CS162</strain>
    </source>
</reference>
<sequence length="287" mass="29678">MSHLLSTMLFAATATAQVTTSFWMPAPFLEAEHIGWVGSVVNANKTHTTIVADYDNGTDTSALSLAGGPQTMTIGPTNFGLEVELPPGFNGNFNDTNQVAYNFYCEWPTTDEADSNRTCTIHYPPEVASALLCNQVEFPSTSVTAFTVTHTYPARGSDPAGTETVEQSFSYGYGSGYSSRTDDPAFCSGLSSGQQPQEGFSTVYPIAASEIETYYLVLTAGTEKLEATQAASPTMSSAMSTGTGSADATSASSGSAASPEATEAGAPMVTGAPVLVGLGAAVAALLM</sequence>
<name>A0A8J2MZQ4_9PLEO</name>
<keyword evidence="2" id="KW-0732">Signal</keyword>
<dbReference type="RefSeq" id="XP_043168686.1">
    <property type="nucleotide sequence ID" value="XM_043312751.1"/>
</dbReference>
<dbReference type="OrthoDB" id="3776815at2759"/>
<dbReference type="Proteomes" id="UP000676310">
    <property type="component" value="Unassembled WGS sequence"/>
</dbReference>
<comment type="caution">
    <text evidence="3">The sequence shown here is derived from an EMBL/GenBank/DDBJ whole genome shotgun (WGS) entry which is preliminary data.</text>
</comment>
<accession>A0A8J2MZQ4</accession>
<gene>
    <name evidence="3" type="ORF">ALTATR162_LOCUS5134</name>
</gene>
<keyword evidence="4" id="KW-1185">Reference proteome</keyword>
<dbReference type="AlphaFoldDB" id="A0A8J2MZQ4"/>
<evidence type="ECO:0000313" key="4">
    <source>
        <dbReference type="Proteomes" id="UP000676310"/>
    </source>
</evidence>
<organism evidence="3 4">
    <name type="scientific">Alternaria atra</name>
    <dbReference type="NCBI Taxonomy" id="119953"/>
    <lineage>
        <taxon>Eukaryota</taxon>
        <taxon>Fungi</taxon>
        <taxon>Dikarya</taxon>
        <taxon>Ascomycota</taxon>
        <taxon>Pezizomycotina</taxon>
        <taxon>Dothideomycetes</taxon>
        <taxon>Pleosporomycetidae</taxon>
        <taxon>Pleosporales</taxon>
        <taxon>Pleosporineae</taxon>
        <taxon>Pleosporaceae</taxon>
        <taxon>Alternaria</taxon>
        <taxon>Alternaria sect. Ulocladioides</taxon>
    </lineage>
</organism>